<name>A0AAV2E596_9ROSI</name>
<dbReference type="AlphaFoldDB" id="A0AAV2E596"/>
<evidence type="ECO:0000313" key="1">
    <source>
        <dbReference type="EMBL" id="CAL1381081.1"/>
    </source>
</evidence>
<protein>
    <submittedName>
        <fullName evidence="1">Uncharacterized protein</fullName>
    </submittedName>
</protein>
<proteinExistence type="predicted"/>
<gene>
    <name evidence="1" type="ORF">LTRI10_LOCUS22485</name>
</gene>
<accession>A0AAV2E596</accession>
<sequence length="126" mass="14251">MPRQSTLIVSSWTPTSWILPNQLSENTRTVVGTSTVAAVFVVTLQPPLQERLQSSFNEPRYPNFDSSSGFFNSMLTSSIQEKWVVSILPIDTHERRSEEASRNIEIKIKQLHLDITYGIPVRSSVC</sequence>
<evidence type="ECO:0000313" key="2">
    <source>
        <dbReference type="Proteomes" id="UP001497516"/>
    </source>
</evidence>
<organism evidence="1 2">
    <name type="scientific">Linum trigynum</name>
    <dbReference type="NCBI Taxonomy" id="586398"/>
    <lineage>
        <taxon>Eukaryota</taxon>
        <taxon>Viridiplantae</taxon>
        <taxon>Streptophyta</taxon>
        <taxon>Embryophyta</taxon>
        <taxon>Tracheophyta</taxon>
        <taxon>Spermatophyta</taxon>
        <taxon>Magnoliopsida</taxon>
        <taxon>eudicotyledons</taxon>
        <taxon>Gunneridae</taxon>
        <taxon>Pentapetalae</taxon>
        <taxon>rosids</taxon>
        <taxon>fabids</taxon>
        <taxon>Malpighiales</taxon>
        <taxon>Linaceae</taxon>
        <taxon>Linum</taxon>
    </lineage>
</organism>
<dbReference type="EMBL" id="OZ034817">
    <property type="protein sequence ID" value="CAL1381081.1"/>
    <property type="molecule type" value="Genomic_DNA"/>
</dbReference>
<keyword evidence="2" id="KW-1185">Reference proteome</keyword>
<reference evidence="1 2" key="1">
    <citation type="submission" date="2024-04" db="EMBL/GenBank/DDBJ databases">
        <authorList>
            <person name="Fracassetti M."/>
        </authorList>
    </citation>
    <scope>NUCLEOTIDE SEQUENCE [LARGE SCALE GENOMIC DNA]</scope>
</reference>
<dbReference type="Proteomes" id="UP001497516">
    <property type="component" value="Chromosome 4"/>
</dbReference>